<name>A0A9P6VRJ4_9HELO</name>
<dbReference type="EMBL" id="VNKQ01000002">
    <property type="protein sequence ID" value="KAG0652883.1"/>
    <property type="molecule type" value="Genomic_DNA"/>
</dbReference>
<dbReference type="OrthoDB" id="3825435at2759"/>
<feature type="compositionally biased region" description="Basic and acidic residues" evidence="1">
    <location>
        <begin position="1041"/>
        <end position="1068"/>
    </location>
</feature>
<feature type="compositionally biased region" description="Basic and acidic residues" evidence="1">
    <location>
        <begin position="167"/>
        <end position="179"/>
    </location>
</feature>
<feature type="compositionally biased region" description="Basic and acidic residues" evidence="1">
    <location>
        <begin position="921"/>
        <end position="933"/>
    </location>
</feature>
<feature type="region of interest" description="Disordered" evidence="1">
    <location>
        <begin position="126"/>
        <end position="241"/>
    </location>
</feature>
<feature type="region of interest" description="Disordered" evidence="1">
    <location>
        <begin position="870"/>
        <end position="1076"/>
    </location>
</feature>
<organism evidence="2 3">
    <name type="scientific">Hyphodiscus hymeniophilus</name>
    <dbReference type="NCBI Taxonomy" id="353542"/>
    <lineage>
        <taxon>Eukaryota</taxon>
        <taxon>Fungi</taxon>
        <taxon>Dikarya</taxon>
        <taxon>Ascomycota</taxon>
        <taxon>Pezizomycotina</taxon>
        <taxon>Leotiomycetes</taxon>
        <taxon>Helotiales</taxon>
        <taxon>Hyphodiscaceae</taxon>
        <taxon>Hyphodiscus</taxon>
    </lineage>
</organism>
<dbReference type="PANTHER" id="PTHR46345">
    <property type="entry name" value="INVERTED FORMIN-2"/>
    <property type="match status" value="1"/>
</dbReference>
<dbReference type="Proteomes" id="UP000785200">
    <property type="component" value="Unassembled WGS sequence"/>
</dbReference>
<gene>
    <name evidence="2" type="ORF">D0Z07_0410</name>
</gene>
<feature type="compositionally biased region" description="Basic and acidic residues" evidence="1">
    <location>
        <begin position="126"/>
        <end position="140"/>
    </location>
</feature>
<feature type="region of interest" description="Disordered" evidence="1">
    <location>
        <begin position="1147"/>
        <end position="1208"/>
    </location>
</feature>
<feature type="compositionally biased region" description="Basic and acidic residues" evidence="1">
    <location>
        <begin position="941"/>
        <end position="1006"/>
    </location>
</feature>
<proteinExistence type="predicted"/>
<sequence>MAENSNPESRLTWEDLAPQPISPTTRTTWDFTPFLTAPAVKAKSREEGKVNLLNIPRTKIPSPLASNLSPRQVIDIHESLVGEGGGGGGDHGKEIWLSWKRAWDLWNNHYVEGRVNPVWVGEEWERREKAKEKWDRERDDRRRRKDREKVAKAGGHQPSDPNIDPLRPIREVRRPKPGLEKNPAVGGTHPHHGRAVRGPDAATDVPDVPDDTMVLGSGDEEHSDSEPPAEPNINPDNSSAGWFPMKTLEEYREPGEDSIDDNTWIDSIANTVWRPRRVGERTLRIDVDKDIEEFRKSELNDDGGVDCGRSPFPVLRPVTQYVRTDKGAFRKKKIWDGVVGTIFNMPTQPLEPRPETEDGRIQLIRDLFSDPIRDRAPEKLFPLDIRRVLKSAPELGKPKEICEKGETLVRDLALYPDRKHRDMKQDDPWWITDSQKLARDVPPRFHPPEKEDSTLGAQLPLDDQLWKEEAGRDLTLGAGYFVTNLHGGTLVVNGMDVKKGDVAGPLPAFAIIECPGGQTAFWFGIGGRHYGAGEEVVHVADKWKILRQQPGWEHVAEMAGDVWDVKIGDRKEREKTGEVEDDDEEWARYKRMRGSAKHSYEKAMDIRQPGRYGAVPAFANDDAELEWLFFQAEEKKRMLAVNQKVRSLLYPDRGWDGAPLQAELSHEIPAAEKHSQWEKKHRNQQFMLQREINEKVAKEKADRLTNDLQREKRRAKDYLQSVRKKRKKADESREAAAARQAARESALRDAQTEKQLRCKVGSIYLTDSATRAAMFGNSGLSPSQQLAAFQQWKQNEEDRLEHERVKANDYRRKAGQPEFPPSTEEERQTAEAVKKLAKQALRSQKQTRSVESARHVQQLARLEAARKAREAADRRMADDAARSARALADQRAREAKEARDAADRRKAEELFAQSLAQQRATQEEGERKRKAADQARGSAKRQADHAAVERKRNAEAAKKAQESADLQAKHEAERKCNAEVAKKAQELADRNAKHEAERIRRAEASRASDFAKQQAEQDASARRRSLRESIRQQPAEEAEAVESRRAEAAKKAQEELAKQHAEQAETDKSPTAQDAASAETFQGKLQGLIIQYYAAPEGPTKIQVAQAYHDLLQAPRTPAEAKSYKDWVSTLTLDEMSAIQQANKDTIDTIKGKGGRSGLKTTQLPRSVFQKKPPPPPIQTHTPPSQPTPPTGTSPPLTSKFSPPSTVDQGLARAMAENDEGGIEFQRAIAASLETYRIEAEESLQVRAASMNMTPDQWAQTQGFDNAANYLATQMKEAKDDTDVPAQPAAKRSSEPLTPDERIEQHLAYWKGQMKGAIMDSIEARALREGFSNGEAHARARKKESKDAWADEKLRKMKLTAENIPSMRHESEMDEGEMLWEAHLWREWVAKYLQVGDWKRRIKALPRFSRVLTNAAGELFAVV</sequence>
<protein>
    <submittedName>
        <fullName evidence="2">Uncharacterized protein</fullName>
    </submittedName>
</protein>
<feature type="region of interest" description="Disordered" evidence="1">
    <location>
        <begin position="1277"/>
        <end position="1298"/>
    </location>
</feature>
<feature type="region of interest" description="Disordered" evidence="1">
    <location>
        <begin position="718"/>
        <end position="752"/>
    </location>
</feature>
<feature type="region of interest" description="Disordered" evidence="1">
    <location>
        <begin position="810"/>
        <end position="830"/>
    </location>
</feature>
<dbReference type="PANTHER" id="PTHR46345:SF8">
    <property type="entry name" value="FORMIN 3, ISOFORM B"/>
    <property type="match status" value="1"/>
</dbReference>
<feature type="compositionally biased region" description="Basic and acidic residues" evidence="1">
    <location>
        <begin position="728"/>
        <end position="752"/>
    </location>
</feature>
<reference evidence="2" key="1">
    <citation type="submission" date="2019-07" db="EMBL/GenBank/DDBJ databases">
        <title>Hyphodiscus hymeniophilus genome sequencing and assembly.</title>
        <authorList>
            <person name="Kramer G."/>
            <person name="Nodwell J."/>
        </authorList>
    </citation>
    <scope>NUCLEOTIDE SEQUENCE</scope>
    <source>
        <strain evidence="2">ATCC 34498</strain>
    </source>
</reference>
<comment type="caution">
    <text evidence="2">The sequence shown here is derived from an EMBL/GenBank/DDBJ whole genome shotgun (WGS) entry which is preliminary data.</text>
</comment>
<evidence type="ECO:0000313" key="3">
    <source>
        <dbReference type="Proteomes" id="UP000785200"/>
    </source>
</evidence>
<evidence type="ECO:0000256" key="1">
    <source>
        <dbReference type="SAM" id="MobiDB-lite"/>
    </source>
</evidence>
<feature type="compositionally biased region" description="Basic and acidic residues" evidence="1">
    <location>
        <begin position="870"/>
        <end position="909"/>
    </location>
</feature>
<feature type="compositionally biased region" description="Pro residues" evidence="1">
    <location>
        <begin position="1172"/>
        <end position="1193"/>
    </location>
</feature>
<keyword evidence="3" id="KW-1185">Reference proteome</keyword>
<feature type="region of interest" description="Disordered" evidence="1">
    <location>
        <begin position="1"/>
        <end position="25"/>
    </location>
</feature>
<accession>A0A9P6VRJ4</accession>
<evidence type="ECO:0000313" key="2">
    <source>
        <dbReference type="EMBL" id="KAG0652883.1"/>
    </source>
</evidence>